<sequence length="118" mass="13548">MNSRNGCNNSGNQGHPEDGNPDFLTFSDSPKSNFCPPNFSSPMRNNDSKMKNWNWKRRSNGYNRWNNNSSGNYSGKFNNSSNSPLQQSWSKKYSNNSHSKPDISLFYILRLWKTLGKS</sequence>
<evidence type="ECO:0000313" key="3">
    <source>
        <dbReference type="Proteomes" id="UP001516400"/>
    </source>
</evidence>
<evidence type="ECO:0000256" key="1">
    <source>
        <dbReference type="SAM" id="MobiDB-lite"/>
    </source>
</evidence>
<evidence type="ECO:0000313" key="2">
    <source>
        <dbReference type="EMBL" id="KAL3267106.1"/>
    </source>
</evidence>
<organism evidence="2 3">
    <name type="scientific">Cryptolaemus montrouzieri</name>
    <dbReference type="NCBI Taxonomy" id="559131"/>
    <lineage>
        <taxon>Eukaryota</taxon>
        <taxon>Metazoa</taxon>
        <taxon>Ecdysozoa</taxon>
        <taxon>Arthropoda</taxon>
        <taxon>Hexapoda</taxon>
        <taxon>Insecta</taxon>
        <taxon>Pterygota</taxon>
        <taxon>Neoptera</taxon>
        <taxon>Endopterygota</taxon>
        <taxon>Coleoptera</taxon>
        <taxon>Polyphaga</taxon>
        <taxon>Cucujiformia</taxon>
        <taxon>Coccinelloidea</taxon>
        <taxon>Coccinellidae</taxon>
        <taxon>Scymninae</taxon>
        <taxon>Scymnini</taxon>
        <taxon>Cryptolaemus</taxon>
    </lineage>
</organism>
<dbReference type="AlphaFoldDB" id="A0ABD2ML31"/>
<proteinExistence type="predicted"/>
<gene>
    <name evidence="2" type="ORF">HHI36_011246</name>
</gene>
<feature type="compositionally biased region" description="Polar residues" evidence="1">
    <location>
        <begin position="1"/>
        <end position="13"/>
    </location>
</feature>
<feature type="region of interest" description="Disordered" evidence="1">
    <location>
        <begin position="1"/>
        <end position="96"/>
    </location>
</feature>
<keyword evidence="3" id="KW-1185">Reference proteome</keyword>
<dbReference type="Proteomes" id="UP001516400">
    <property type="component" value="Unassembled WGS sequence"/>
</dbReference>
<comment type="caution">
    <text evidence="2">The sequence shown here is derived from an EMBL/GenBank/DDBJ whole genome shotgun (WGS) entry which is preliminary data.</text>
</comment>
<feature type="compositionally biased region" description="Polar residues" evidence="1">
    <location>
        <begin position="60"/>
        <end position="96"/>
    </location>
</feature>
<reference evidence="2 3" key="1">
    <citation type="journal article" date="2021" name="BMC Biol.">
        <title>Horizontally acquired antibacterial genes associated with adaptive radiation of ladybird beetles.</title>
        <authorList>
            <person name="Li H.S."/>
            <person name="Tang X.F."/>
            <person name="Huang Y.H."/>
            <person name="Xu Z.Y."/>
            <person name="Chen M.L."/>
            <person name="Du X.Y."/>
            <person name="Qiu B.Y."/>
            <person name="Chen P.T."/>
            <person name="Zhang W."/>
            <person name="Slipinski A."/>
            <person name="Escalona H.E."/>
            <person name="Waterhouse R.M."/>
            <person name="Zwick A."/>
            <person name="Pang H."/>
        </authorList>
    </citation>
    <scope>NUCLEOTIDE SEQUENCE [LARGE SCALE GENOMIC DNA]</scope>
    <source>
        <strain evidence="2">SYSU2018</strain>
    </source>
</reference>
<dbReference type="EMBL" id="JABFTP020000001">
    <property type="protein sequence ID" value="KAL3267106.1"/>
    <property type="molecule type" value="Genomic_DNA"/>
</dbReference>
<name>A0ABD2ML31_9CUCU</name>
<protein>
    <submittedName>
        <fullName evidence="2">Uncharacterized protein</fullName>
    </submittedName>
</protein>
<accession>A0ABD2ML31</accession>